<comment type="caution">
    <text evidence="1">The sequence shown here is derived from an EMBL/GenBank/DDBJ whole genome shotgun (WGS) entry which is preliminary data.</text>
</comment>
<evidence type="ECO:0000313" key="2">
    <source>
        <dbReference type="Proteomes" id="UP000013063"/>
    </source>
</evidence>
<dbReference type="AlphaFoldDB" id="R0E748"/>
<dbReference type="OrthoDB" id="7187914at2"/>
<keyword evidence="2" id="KW-1185">Reference proteome</keyword>
<accession>R0E748</accession>
<evidence type="ECO:0000313" key="1">
    <source>
        <dbReference type="EMBL" id="ENZ81338.1"/>
    </source>
</evidence>
<dbReference type="Proteomes" id="UP000013063">
    <property type="component" value="Unassembled WGS sequence"/>
</dbReference>
<sequence precursor="true">MTPEGFHIERVKIAAPGRVQRRRATVALVLTGLASLPIFHAVATHARDDVAERAAYWSVSGQPCQPLAPERFASVSTPPQVTAYDGTIYQRHGGAMTCTHRVETIGGASVRYPVCKFTSPDYLAVVADGRQTFYDLTMGRAASVAVVNGQVRCGVSAKFAM</sequence>
<dbReference type="RefSeq" id="WP_004620823.1">
    <property type="nucleotide sequence ID" value="NZ_APMP01000018.1"/>
</dbReference>
<protein>
    <submittedName>
        <fullName evidence="1">Uncharacterized protein</fullName>
    </submittedName>
</protein>
<organism evidence="1 2">
    <name type="scientific">Caulobacter vibrioides OR37</name>
    <dbReference type="NCBI Taxonomy" id="1292034"/>
    <lineage>
        <taxon>Bacteria</taxon>
        <taxon>Pseudomonadati</taxon>
        <taxon>Pseudomonadota</taxon>
        <taxon>Alphaproteobacteria</taxon>
        <taxon>Caulobacterales</taxon>
        <taxon>Caulobacteraceae</taxon>
        <taxon>Caulobacter</taxon>
    </lineage>
</organism>
<dbReference type="PATRIC" id="fig|1292034.3.peg.2723"/>
<proteinExistence type="predicted"/>
<gene>
    <name evidence="1" type="ORF">OR37_02744</name>
</gene>
<name>R0E748_CAUVI</name>
<reference evidence="1 2" key="1">
    <citation type="journal article" date="2013" name="Genome Announc.">
        <title>Draft Genome Sequence for Caulobacter sp. Strain OR37, a Bacterium Tolerant to Heavy Metals.</title>
        <authorList>
            <person name="Utturkar S.M."/>
            <person name="Bollmann A."/>
            <person name="Brzoska R.M."/>
            <person name="Klingeman D.M."/>
            <person name="Epstein S.E."/>
            <person name="Palumbo A.V."/>
            <person name="Brown S.D."/>
        </authorList>
    </citation>
    <scope>NUCLEOTIDE SEQUENCE [LARGE SCALE GENOMIC DNA]</scope>
    <source>
        <strain evidence="1 2">OR37</strain>
    </source>
</reference>
<dbReference type="EMBL" id="APMP01000018">
    <property type="protein sequence ID" value="ENZ81338.1"/>
    <property type="molecule type" value="Genomic_DNA"/>
</dbReference>
<dbReference type="STRING" id="1292034.OR37_02744"/>